<keyword evidence="3" id="KW-0804">Transcription</keyword>
<dbReference type="SMART" id="SM00717">
    <property type="entry name" value="SANT"/>
    <property type="match status" value="10"/>
</dbReference>
<dbReference type="GO" id="GO:0019185">
    <property type="term" value="C:snRNA-activating protein complex"/>
    <property type="evidence" value="ECO:0007669"/>
    <property type="project" value="TreeGrafter"/>
</dbReference>
<dbReference type="Pfam" id="PF00249">
    <property type="entry name" value="Myb_DNA-binding"/>
    <property type="match status" value="3"/>
</dbReference>
<dbReference type="InterPro" id="IPR001005">
    <property type="entry name" value="SANT/Myb"/>
</dbReference>
<dbReference type="Gene3D" id="1.10.10.60">
    <property type="entry name" value="Homeodomain-like"/>
    <property type="match status" value="10"/>
</dbReference>
<dbReference type="AlphaFoldDB" id="A0A367JAC0"/>
<feature type="domain" description="Myb-like" evidence="5">
    <location>
        <begin position="344"/>
        <end position="395"/>
    </location>
</feature>
<evidence type="ECO:0000256" key="3">
    <source>
        <dbReference type="ARBA" id="ARBA00023163"/>
    </source>
</evidence>
<accession>A0A367JAC0</accession>
<feature type="domain" description="HTH myb-type" evidence="6">
    <location>
        <begin position="397"/>
        <end position="452"/>
    </location>
</feature>
<feature type="non-terminal residue" evidence="7">
    <location>
        <position position="1"/>
    </location>
</feature>
<dbReference type="Pfam" id="PF13921">
    <property type="entry name" value="Myb_DNA-bind_6"/>
    <property type="match status" value="3"/>
</dbReference>
<feature type="domain" description="HTH myb-type" evidence="6">
    <location>
        <begin position="192"/>
        <end position="242"/>
    </location>
</feature>
<protein>
    <submittedName>
        <fullName evidence="7">Myb-like DNA-binding domain protein</fullName>
    </submittedName>
</protein>
<dbReference type="SUPFAM" id="SSF46689">
    <property type="entry name" value="Homeodomain-like"/>
    <property type="match status" value="7"/>
</dbReference>
<keyword evidence="8" id="KW-1185">Reference proteome</keyword>
<feature type="domain" description="Myb-like" evidence="5">
    <location>
        <begin position="188"/>
        <end position="238"/>
    </location>
</feature>
<evidence type="ECO:0000313" key="7">
    <source>
        <dbReference type="EMBL" id="RCH86860.1"/>
    </source>
</evidence>
<dbReference type="InterPro" id="IPR009057">
    <property type="entry name" value="Homeodomain-like_sf"/>
</dbReference>
<dbReference type="PROSITE" id="PS50090">
    <property type="entry name" value="MYB_LIKE"/>
    <property type="match status" value="8"/>
</dbReference>
<feature type="domain" description="HTH myb-type" evidence="6">
    <location>
        <begin position="44"/>
        <end position="87"/>
    </location>
</feature>
<gene>
    <name evidence="7" type="primary">MYB4R1_2</name>
    <name evidence="7" type="ORF">CU098_006941</name>
</gene>
<feature type="domain" description="Myb-like" evidence="5">
    <location>
        <begin position="512"/>
        <end position="568"/>
    </location>
</feature>
<reference evidence="7 8" key="1">
    <citation type="journal article" date="2018" name="G3 (Bethesda)">
        <title>Phylogenetic and Phylogenomic Definition of Rhizopus Species.</title>
        <authorList>
            <person name="Gryganskyi A.P."/>
            <person name="Golan J."/>
            <person name="Dolatabadi S."/>
            <person name="Mondo S."/>
            <person name="Robb S."/>
            <person name="Idnurm A."/>
            <person name="Muszewska A."/>
            <person name="Steczkiewicz K."/>
            <person name="Masonjones S."/>
            <person name="Liao H.L."/>
            <person name="Gajdeczka M.T."/>
            <person name="Anike F."/>
            <person name="Vuek A."/>
            <person name="Anishchenko I.M."/>
            <person name="Voigt K."/>
            <person name="de Hoog G.S."/>
            <person name="Smith M.E."/>
            <person name="Heitman J."/>
            <person name="Vilgalys R."/>
            <person name="Stajich J.E."/>
        </authorList>
    </citation>
    <scope>NUCLEOTIDE SEQUENCE [LARGE SCALE GENOMIC DNA]</scope>
    <source>
        <strain evidence="7 8">LSU 92-RS-03</strain>
    </source>
</reference>
<dbReference type="GO" id="GO:0001006">
    <property type="term" value="F:RNA polymerase III type 3 promoter sequence-specific DNA binding"/>
    <property type="evidence" value="ECO:0007669"/>
    <property type="project" value="TreeGrafter"/>
</dbReference>
<feature type="domain" description="HTH myb-type" evidence="6">
    <location>
        <begin position="139"/>
        <end position="191"/>
    </location>
</feature>
<proteinExistence type="predicted"/>
<organism evidence="7 8">
    <name type="scientific">Rhizopus stolonifer</name>
    <name type="common">Rhizopus nigricans</name>
    <dbReference type="NCBI Taxonomy" id="4846"/>
    <lineage>
        <taxon>Eukaryota</taxon>
        <taxon>Fungi</taxon>
        <taxon>Fungi incertae sedis</taxon>
        <taxon>Mucoromycota</taxon>
        <taxon>Mucoromycotina</taxon>
        <taxon>Mucoromycetes</taxon>
        <taxon>Mucorales</taxon>
        <taxon>Mucorineae</taxon>
        <taxon>Rhizopodaceae</taxon>
        <taxon>Rhizopus</taxon>
    </lineage>
</organism>
<evidence type="ECO:0000256" key="4">
    <source>
        <dbReference type="ARBA" id="ARBA00023242"/>
    </source>
</evidence>
<dbReference type="STRING" id="4846.A0A367JAC0"/>
<evidence type="ECO:0000256" key="2">
    <source>
        <dbReference type="ARBA" id="ARBA00023125"/>
    </source>
</evidence>
<feature type="domain" description="Myb-like" evidence="5">
    <location>
        <begin position="84"/>
        <end position="136"/>
    </location>
</feature>
<dbReference type="GO" id="GO:0042795">
    <property type="term" value="P:snRNA transcription by RNA polymerase II"/>
    <property type="evidence" value="ECO:0007669"/>
    <property type="project" value="TreeGrafter"/>
</dbReference>
<keyword evidence="2 7" id="KW-0238">DNA-binding</keyword>
<keyword evidence="4" id="KW-0539">Nucleus</keyword>
<dbReference type="InterPro" id="IPR017930">
    <property type="entry name" value="Myb_dom"/>
</dbReference>
<dbReference type="PANTHER" id="PTHR46621">
    <property type="entry name" value="SNRNA-ACTIVATING PROTEIN COMPLEX SUBUNIT 4"/>
    <property type="match status" value="1"/>
</dbReference>
<evidence type="ECO:0000259" key="6">
    <source>
        <dbReference type="PROSITE" id="PS51294"/>
    </source>
</evidence>
<evidence type="ECO:0000313" key="8">
    <source>
        <dbReference type="Proteomes" id="UP000253551"/>
    </source>
</evidence>
<keyword evidence="1" id="KW-0805">Transcription regulation</keyword>
<feature type="domain" description="Myb-like" evidence="5">
    <location>
        <begin position="569"/>
        <end position="625"/>
    </location>
</feature>
<evidence type="ECO:0000259" key="5">
    <source>
        <dbReference type="PROSITE" id="PS50090"/>
    </source>
</evidence>
<feature type="domain" description="Myb-like" evidence="5">
    <location>
        <begin position="39"/>
        <end position="83"/>
    </location>
</feature>
<feature type="domain" description="HTH myb-type" evidence="6">
    <location>
        <begin position="515"/>
        <end position="572"/>
    </location>
</feature>
<dbReference type="EMBL" id="PJQM01003845">
    <property type="protein sequence ID" value="RCH86860.1"/>
    <property type="molecule type" value="Genomic_DNA"/>
</dbReference>
<feature type="domain" description="Myb-like" evidence="5">
    <location>
        <begin position="397"/>
        <end position="448"/>
    </location>
</feature>
<dbReference type="GO" id="GO:0042796">
    <property type="term" value="P:snRNA transcription by RNA polymerase III"/>
    <property type="evidence" value="ECO:0007669"/>
    <property type="project" value="TreeGrafter"/>
</dbReference>
<comment type="caution">
    <text evidence="7">The sequence shown here is derived from an EMBL/GenBank/DDBJ whole genome shotgun (WGS) entry which is preliminary data.</text>
</comment>
<feature type="domain" description="Myb-like" evidence="5">
    <location>
        <begin position="139"/>
        <end position="187"/>
    </location>
</feature>
<dbReference type="CDD" id="cd00167">
    <property type="entry name" value="SANT"/>
    <property type="match status" value="8"/>
</dbReference>
<dbReference type="InterPro" id="IPR051575">
    <property type="entry name" value="Myb-like_DNA-bd"/>
</dbReference>
<sequence length="633" mass="75233">LPFHNKHYAMLSLLTKRYVIPLFNKPILHKRLIANSPEKWLSWEDDLLRNYVKHNGKKWNEFVQHCLPHRSPKQCQARWSDVLNPDLKQGPFSAEEKDRLQQAVAELGVGRWAEISKTYLPHRSARRIANVWSSMTISKKKKWSKEEDELLLQGLQAHGPSSWAKVAAEYLPWRTRMQIRNHYRTYLDPTIKQVRWTDSELDLLLRRTIVYGQNWNKVAEGLRGRTPEQCNQVWMTQLDPALNKGPWSKEETLLFWKQMVECQGNFVKVAATLPGRTRLMCSFKFWSVVKKDPEFTLLYGDQIKKERSENSPEWRTRIAKLVCEWIERGTTVREASNHSVILHRAGSWSQEELDRLEKTVNEQLENKTTVDWKEVAKEFIGRNVHQCRYQYEEHLSNKHIKKGAWSAQEDALLVSLVNKHGIGHWDNIVQEMPQRNKRQCAYRWYRELQFKTGDQDTPAIIKNKRLTETEKMLIREGVHMFGPQWHAIRMTYLPSRTPKQMMEWWHYQQQNPEGLAKRTWNEQEDQVLKFAVEKYSNEFGQVTSWSDIAKMIQGRSPKQCKSRWLYSLQPHLTKGKWSYEEELKLLDIVQKHKLQHTENIWPLVANELNTGRSEWACRSKYNYMQRKGNRFAF</sequence>
<evidence type="ECO:0000256" key="1">
    <source>
        <dbReference type="ARBA" id="ARBA00023015"/>
    </source>
</evidence>
<dbReference type="GO" id="GO:0000978">
    <property type="term" value="F:RNA polymerase II cis-regulatory region sequence-specific DNA binding"/>
    <property type="evidence" value="ECO:0007669"/>
    <property type="project" value="TreeGrafter"/>
</dbReference>
<dbReference type="OrthoDB" id="2143914at2759"/>
<dbReference type="Proteomes" id="UP000253551">
    <property type="component" value="Unassembled WGS sequence"/>
</dbReference>
<name>A0A367JAC0_RHIST</name>
<dbReference type="PROSITE" id="PS51294">
    <property type="entry name" value="HTH_MYB"/>
    <property type="match status" value="5"/>
</dbReference>
<dbReference type="PANTHER" id="PTHR46621:SF1">
    <property type="entry name" value="SNRNA-ACTIVATING PROTEIN COMPLEX SUBUNIT 4"/>
    <property type="match status" value="1"/>
</dbReference>